<organism evidence="5 6">
    <name type="scientific">Microdochium bolleyi</name>
    <dbReference type="NCBI Taxonomy" id="196109"/>
    <lineage>
        <taxon>Eukaryota</taxon>
        <taxon>Fungi</taxon>
        <taxon>Dikarya</taxon>
        <taxon>Ascomycota</taxon>
        <taxon>Pezizomycotina</taxon>
        <taxon>Sordariomycetes</taxon>
        <taxon>Xylariomycetidae</taxon>
        <taxon>Xylariales</taxon>
        <taxon>Microdochiaceae</taxon>
        <taxon>Microdochium</taxon>
    </lineage>
</organism>
<dbReference type="EMBL" id="KQ964245">
    <property type="protein sequence ID" value="KXJ96332.1"/>
    <property type="molecule type" value="Genomic_DNA"/>
</dbReference>
<keyword evidence="3" id="KW-1133">Transmembrane helix</keyword>
<dbReference type="Proteomes" id="UP000070501">
    <property type="component" value="Unassembled WGS sequence"/>
</dbReference>
<dbReference type="AlphaFoldDB" id="A0A136JGQ7"/>
<dbReference type="STRING" id="196109.A0A136JGQ7"/>
<name>A0A136JGQ7_9PEZI</name>
<keyword evidence="3" id="KW-0812">Transmembrane</keyword>
<keyword evidence="6" id="KW-1185">Reference proteome</keyword>
<evidence type="ECO:0000313" key="6">
    <source>
        <dbReference type="Proteomes" id="UP000070501"/>
    </source>
</evidence>
<dbReference type="Pfam" id="PF00328">
    <property type="entry name" value="His_Phos_2"/>
    <property type="match status" value="1"/>
</dbReference>
<accession>A0A136JGQ7</accession>
<feature type="transmembrane region" description="Helical" evidence="3">
    <location>
        <begin position="463"/>
        <end position="486"/>
    </location>
</feature>
<dbReference type="Gene3D" id="3.40.50.1240">
    <property type="entry name" value="Phosphoglycerate mutase-like"/>
    <property type="match status" value="1"/>
</dbReference>
<evidence type="ECO:0000313" key="5">
    <source>
        <dbReference type="EMBL" id="KXJ96332.1"/>
    </source>
</evidence>
<evidence type="ECO:0000256" key="1">
    <source>
        <dbReference type="ARBA" id="ARBA00005375"/>
    </source>
</evidence>
<proteinExistence type="inferred from homology"/>
<gene>
    <name evidence="5" type="ORF">Micbo1qcDRAFT_229268</name>
</gene>
<dbReference type="InterPro" id="IPR000560">
    <property type="entry name" value="His_Pase_clade-2"/>
</dbReference>
<reference evidence="6" key="1">
    <citation type="submission" date="2016-02" db="EMBL/GenBank/DDBJ databases">
        <title>Draft genome sequence of Microdochium bolleyi, a fungal endophyte of beachgrass.</title>
        <authorList>
            <consortium name="DOE Joint Genome Institute"/>
            <person name="David A.S."/>
            <person name="May G."/>
            <person name="Haridas S."/>
            <person name="Lim J."/>
            <person name="Wang M."/>
            <person name="Labutti K."/>
            <person name="Lipzen A."/>
            <person name="Barry K."/>
            <person name="Grigoriev I.V."/>
        </authorList>
    </citation>
    <scope>NUCLEOTIDE SEQUENCE [LARGE SCALE GENOMIC DNA]</scope>
    <source>
        <strain evidence="6">J235TASD1</strain>
    </source>
</reference>
<dbReference type="InParanoid" id="A0A136JGQ7"/>
<dbReference type="PANTHER" id="PTHR11567">
    <property type="entry name" value="ACID PHOSPHATASE-RELATED"/>
    <property type="match status" value="1"/>
</dbReference>
<dbReference type="OrthoDB" id="258392at2759"/>
<sequence>MHPTVIPAVAALVLSSGVAAQSSSETIWSSFVYVLYGDRTPSRPDSEPALTSLGAQQLFSQGSLFKARYLPGSASNDSSDSSASHPIAGIDSNALFTSQLSISSSADDWVFGSALAFTQGLYPPTTAVLAGGNGPANSSYLANGSMVVSPLNGYQYPSIRTLSVLDPSSIWIQGQASCANYVAVQAQLDYTNNLMYNETLVMYKSIFDTAFPGSFPASMVNYNYAFDLWQYAAYQYTHNATVRALLSGSELALLRQLANVQQFDINGNLTSSQGQPGSKVHAVAGRTLAAAIVSQLSSNIGSGGSSNKLSLSFGSYESFLGLFALLGLAGTQPDRIFSSIPDAGAAMVFELFTPGKVDNGPLSPDADLRVRFLYRNGTADGVPLLEYPLFGRALSDPEMPFANFTSAVSNFAIKDLSEWCNVCSAVTLYCTGIKSIGDNAGGNSSSIFAGGYGGALSPTAAGLLGAGCSIGVLLLAGAAAAVFGGYRVRRQGSQKAAFGDSGGFKGDGKPQGDQDVTLAKNGTAHARSGSWELGKGTGAKTSASRVDEAISPGGAGERSEVFGASFVHRGRDGDADSVMGAQPVRPAEAV</sequence>
<feature type="region of interest" description="Disordered" evidence="2">
    <location>
        <begin position="523"/>
        <end position="590"/>
    </location>
</feature>
<comment type="similarity">
    <text evidence="1">Belongs to the histidine acid phosphatase family.</text>
</comment>
<dbReference type="InterPro" id="IPR029033">
    <property type="entry name" value="His_PPase_superfam"/>
</dbReference>
<feature type="chain" id="PRO_5007293750" evidence="4">
    <location>
        <begin position="21"/>
        <end position="590"/>
    </location>
</feature>
<dbReference type="SUPFAM" id="SSF53254">
    <property type="entry name" value="Phosphoglycerate mutase-like"/>
    <property type="match status" value="1"/>
</dbReference>
<protein>
    <submittedName>
        <fullName evidence="5">Histidine phosphatase superfamily</fullName>
    </submittedName>
</protein>
<dbReference type="PANTHER" id="PTHR11567:SF127">
    <property type="entry name" value="HISTIDINE ACID PHOSPHATASE"/>
    <property type="match status" value="1"/>
</dbReference>
<dbReference type="InterPro" id="IPR050645">
    <property type="entry name" value="Histidine_acid_phosphatase"/>
</dbReference>
<evidence type="ECO:0000256" key="2">
    <source>
        <dbReference type="SAM" id="MobiDB-lite"/>
    </source>
</evidence>
<evidence type="ECO:0000256" key="4">
    <source>
        <dbReference type="SAM" id="SignalP"/>
    </source>
</evidence>
<keyword evidence="3" id="KW-0472">Membrane</keyword>
<evidence type="ECO:0000256" key="3">
    <source>
        <dbReference type="SAM" id="Phobius"/>
    </source>
</evidence>
<keyword evidence="4" id="KW-0732">Signal</keyword>
<dbReference type="GO" id="GO:0016791">
    <property type="term" value="F:phosphatase activity"/>
    <property type="evidence" value="ECO:0007669"/>
    <property type="project" value="TreeGrafter"/>
</dbReference>
<feature type="signal peptide" evidence="4">
    <location>
        <begin position="1"/>
        <end position="20"/>
    </location>
</feature>